<proteinExistence type="predicted"/>
<name>A0A7D9K259_PARCT</name>
<protein>
    <submittedName>
        <fullName evidence="2">Uncharacterized protein</fullName>
    </submittedName>
</protein>
<sequence length="76" mass="8696">MALRYPTALGIKAIFSTLKWPQGNVEVERFMQPLGNSLTASKLYGRAWKDDRQGMSSNQNDMARKFSRRESDKKGE</sequence>
<feature type="region of interest" description="Disordered" evidence="1">
    <location>
        <begin position="50"/>
        <end position="76"/>
    </location>
</feature>
<evidence type="ECO:0000313" key="2">
    <source>
        <dbReference type="EMBL" id="CAB4039061.1"/>
    </source>
</evidence>
<evidence type="ECO:0000313" key="3">
    <source>
        <dbReference type="Proteomes" id="UP001152795"/>
    </source>
</evidence>
<evidence type="ECO:0000256" key="1">
    <source>
        <dbReference type="SAM" id="MobiDB-lite"/>
    </source>
</evidence>
<feature type="compositionally biased region" description="Basic and acidic residues" evidence="1">
    <location>
        <begin position="62"/>
        <end position="76"/>
    </location>
</feature>
<accession>A0A7D9K259</accession>
<comment type="caution">
    <text evidence="2">The sequence shown here is derived from an EMBL/GenBank/DDBJ whole genome shotgun (WGS) entry which is preliminary data.</text>
</comment>
<reference evidence="2" key="1">
    <citation type="submission" date="2020-04" db="EMBL/GenBank/DDBJ databases">
        <authorList>
            <person name="Alioto T."/>
            <person name="Alioto T."/>
            <person name="Gomez Garrido J."/>
        </authorList>
    </citation>
    <scope>NUCLEOTIDE SEQUENCE</scope>
    <source>
        <strain evidence="2">A484AB</strain>
    </source>
</reference>
<dbReference type="AlphaFoldDB" id="A0A7D9K259"/>
<gene>
    <name evidence="2" type="ORF">PACLA_8A051730</name>
</gene>
<dbReference type="Proteomes" id="UP001152795">
    <property type="component" value="Unassembled WGS sequence"/>
</dbReference>
<keyword evidence="3" id="KW-1185">Reference proteome</keyword>
<organism evidence="2 3">
    <name type="scientific">Paramuricea clavata</name>
    <name type="common">Red gorgonian</name>
    <name type="synonym">Violescent sea-whip</name>
    <dbReference type="NCBI Taxonomy" id="317549"/>
    <lineage>
        <taxon>Eukaryota</taxon>
        <taxon>Metazoa</taxon>
        <taxon>Cnidaria</taxon>
        <taxon>Anthozoa</taxon>
        <taxon>Octocorallia</taxon>
        <taxon>Malacalcyonacea</taxon>
        <taxon>Plexauridae</taxon>
        <taxon>Paramuricea</taxon>
    </lineage>
</organism>
<dbReference type="EMBL" id="CACRXK020024902">
    <property type="protein sequence ID" value="CAB4039061.1"/>
    <property type="molecule type" value="Genomic_DNA"/>
</dbReference>